<evidence type="ECO:0000259" key="2">
    <source>
        <dbReference type="Pfam" id="PF12697"/>
    </source>
</evidence>
<dbReference type="EMBL" id="JAERTZ010000021">
    <property type="protein sequence ID" value="MBL1377596.1"/>
    <property type="molecule type" value="Genomic_DNA"/>
</dbReference>
<evidence type="ECO:0000313" key="3">
    <source>
        <dbReference type="EMBL" id="MBL1377596.1"/>
    </source>
</evidence>
<evidence type="ECO:0000313" key="4">
    <source>
        <dbReference type="Proteomes" id="UP000638570"/>
    </source>
</evidence>
<protein>
    <submittedName>
        <fullName evidence="3">Alpha/beta hydrolase</fullName>
    </submittedName>
</protein>
<dbReference type="PANTHER" id="PTHR43039">
    <property type="entry name" value="ESTERASE-RELATED"/>
    <property type="match status" value="1"/>
</dbReference>
<dbReference type="RefSeq" id="WP_202084679.1">
    <property type="nucleotide sequence ID" value="NZ_JAERTZ010000021.1"/>
</dbReference>
<dbReference type="SUPFAM" id="SSF53474">
    <property type="entry name" value="alpha/beta-Hydrolases"/>
    <property type="match status" value="1"/>
</dbReference>
<sequence>MTQPVLARHHVQLSGQGKTPLIFAHGFGCDQQIWHRVIPAFEADYRIVLFDHVGCGRSELSAYDAGRHGSLEGYARDLLELCDALGLEQATLVAHSVAGAIGMLAAIDQPERFRQLIAIGPSPCYVNDGDYKGGFEPADIRALLDMMERNHVEWAGHLAPLVMDNPHRPELAEDLRQRFAAAEPAISRRFAEVTFMSDIRARLPRVTVPTSILYCDTDAVVPLSAIEYLGRHLPRCRLHRLPASGHYPHLSHPDAVIAALRQELAAV</sequence>
<accession>A0ABS1QT05</accession>
<dbReference type="InterPro" id="IPR029058">
    <property type="entry name" value="AB_hydrolase_fold"/>
</dbReference>
<dbReference type="Proteomes" id="UP000638570">
    <property type="component" value="Unassembled WGS sequence"/>
</dbReference>
<dbReference type="Pfam" id="PF12697">
    <property type="entry name" value="Abhydrolase_6"/>
    <property type="match status" value="1"/>
</dbReference>
<keyword evidence="4" id="KW-1185">Reference proteome</keyword>
<dbReference type="InterPro" id="IPR000073">
    <property type="entry name" value="AB_hydrolase_1"/>
</dbReference>
<name>A0ABS1QT05_9GAMM</name>
<feature type="domain" description="AB hydrolase-1" evidence="2">
    <location>
        <begin position="21"/>
        <end position="259"/>
    </location>
</feature>
<evidence type="ECO:0000256" key="1">
    <source>
        <dbReference type="ARBA" id="ARBA00008645"/>
    </source>
</evidence>
<dbReference type="GO" id="GO:0016787">
    <property type="term" value="F:hydrolase activity"/>
    <property type="evidence" value="ECO:0007669"/>
    <property type="project" value="UniProtKB-KW"/>
</dbReference>
<reference evidence="4" key="1">
    <citation type="submission" date="2021-01" db="EMBL/GenBank/DDBJ databases">
        <title>Genome public.</title>
        <authorList>
            <person name="Liu C."/>
            <person name="Sun Q."/>
        </authorList>
    </citation>
    <scope>NUCLEOTIDE SEQUENCE [LARGE SCALE GENOMIC DNA]</scope>
    <source>
        <strain evidence="4">CGMCC 1.18722</strain>
    </source>
</reference>
<gene>
    <name evidence="3" type="ORF">JKV55_09670</name>
</gene>
<proteinExistence type="inferred from homology"/>
<comment type="similarity">
    <text evidence="1">Belongs to the AB hydrolase superfamily.</text>
</comment>
<dbReference type="Gene3D" id="3.40.50.1820">
    <property type="entry name" value="alpha/beta hydrolase"/>
    <property type="match status" value="1"/>
</dbReference>
<comment type="caution">
    <text evidence="3">The sequence shown here is derived from an EMBL/GenBank/DDBJ whole genome shotgun (WGS) entry which is preliminary data.</text>
</comment>
<keyword evidence="3" id="KW-0378">Hydrolase</keyword>
<organism evidence="3 4">
    <name type="scientific">Zobellella iuensis</name>
    <dbReference type="NCBI Taxonomy" id="2803811"/>
    <lineage>
        <taxon>Bacteria</taxon>
        <taxon>Pseudomonadati</taxon>
        <taxon>Pseudomonadota</taxon>
        <taxon>Gammaproteobacteria</taxon>
        <taxon>Aeromonadales</taxon>
        <taxon>Aeromonadaceae</taxon>
        <taxon>Zobellella</taxon>
    </lineage>
</organism>
<dbReference type="PRINTS" id="PR00111">
    <property type="entry name" value="ABHYDROLASE"/>
</dbReference>